<keyword evidence="4" id="KW-1185">Reference proteome</keyword>
<feature type="region of interest" description="Disordered" evidence="2">
    <location>
        <begin position="420"/>
        <end position="445"/>
    </location>
</feature>
<dbReference type="InterPro" id="IPR002110">
    <property type="entry name" value="Ankyrin_rpt"/>
</dbReference>
<protein>
    <submittedName>
        <fullName evidence="3">Uncharacterized protein</fullName>
    </submittedName>
</protein>
<dbReference type="AlphaFoldDB" id="A0AAD9JXX4"/>
<evidence type="ECO:0000313" key="3">
    <source>
        <dbReference type="EMBL" id="KAK2160730.1"/>
    </source>
</evidence>
<reference evidence="3" key="1">
    <citation type="journal article" date="2023" name="Mol. Biol. Evol.">
        <title>Third-Generation Sequencing Reveals the Adaptive Role of the Epigenome in Three Deep-Sea Polychaetes.</title>
        <authorList>
            <person name="Perez M."/>
            <person name="Aroh O."/>
            <person name="Sun Y."/>
            <person name="Lan Y."/>
            <person name="Juniper S.K."/>
            <person name="Young C.R."/>
            <person name="Angers B."/>
            <person name="Qian P.Y."/>
        </authorList>
    </citation>
    <scope>NUCLEOTIDE SEQUENCE</scope>
    <source>
        <strain evidence="3">P08H-3</strain>
    </source>
</reference>
<dbReference type="EMBL" id="JAODUP010000127">
    <property type="protein sequence ID" value="KAK2160730.1"/>
    <property type="molecule type" value="Genomic_DNA"/>
</dbReference>
<dbReference type="SMART" id="SM00248">
    <property type="entry name" value="ANK"/>
    <property type="match status" value="2"/>
</dbReference>
<feature type="region of interest" description="Disordered" evidence="2">
    <location>
        <begin position="685"/>
        <end position="711"/>
    </location>
</feature>
<feature type="repeat" description="ANK" evidence="1">
    <location>
        <begin position="39"/>
        <end position="71"/>
    </location>
</feature>
<dbReference type="GO" id="GO:0007140">
    <property type="term" value="P:male meiotic nuclear division"/>
    <property type="evidence" value="ECO:0007669"/>
    <property type="project" value="InterPro"/>
</dbReference>
<dbReference type="Gene3D" id="1.10.510.10">
    <property type="entry name" value="Transferase(Phosphotransferase) domain 1"/>
    <property type="match status" value="1"/>
</dbReference>
<feature type="compositionally biased region" description="Low complexity" evidence="2">
    <location>
        <begin position="1069"/>
        <end position="1087"/>
    </location>
</feature>
<proteinExistence type="predicted"/>
<dbReference type="SUPFAM" id="SSF56112">
    <property type="entry name" value="Protein kinase-like (PK-like)"/>
    <property type="match status" value="1"/>
</dbReference>
<dbReference type="SUPFAM" id="SSF48403">
    <property type="entry name" value="Ankyrin repeat"/>
    <property type="match status" value="1"/>
</dbReference>
<feature type="region of interest" description="Disordered" evidence="2">
    <location>
        <begin position="584"/>
        <end position="607"/>
    </location>
</feature>
<feature type="repeat" description="ANK" evidence="1">
    <location>
        <begin position="72"/>
        <end position="104"/>
    </location>
</feature>
<comment type="caution">
    <text evidence="3">The sequence shown here is derived from an EMBL/GenBank/DDBJ whole genome shotgun (WGS) entry which is preliminary data.</text>
</comment>
<dbReference type="Pfam" id="PF12796">
    <property type="entry name" value="Ank_2"/>
    <property type="match status" value="1"/>
</dbReference>
<dbReference type="PANTHER" id="PTHR23060:SF3">
    <property type="entry name" value="TESTIS EXPRESSED 14, INTERCELLULAR BRIDGE FORMING FACTOR"/>
    <property type="match status" value="1"/>
</dbReference>
<feature type="region of interest" description="Disordered" evidence="2">
    <location>
        <begin position="1066"/>
        <end position="1088"/>
    </location>
</feature>
<dbReference type="PANTHER" id="PTHR23060">
    <property type="entry name" value="TESTIS EXPRESSED GENE 14"/>
    <property type="match status" value="1"/>
</dbReference>
<organism evidence="3 4">
    <name type="scientific">Paralvinella palmiformis</name>
    <dbReference type="NCBI Taxonomy" id="53620"/>
    <lineage>
        <taxon>Eukaryota</taxon>
        <taxon>Metazoa</taxon>
        <taxon>Spiralia</taxon>
        <taxon>Lophotrochozoa</taxon>
        <taxon>Annelida</taxon>
        <taxon>Polychaeta</taxon>
        <taxon>Sedentaria</taxon>
        <taxon>Canalipalpata</taxon>
        <taxon>Terebellida</taxon>
        <taxon>Terebelliformia</taxon>
        <taxon>Alvinellidae</taxon>
        <taxon>Paralvinella</taxon>
    </lineage>
</organism>
<dbReference type="GO" id="GO:0051306">
    <property type="term" value="P:mitotic sister chromatid separation"/>
    <property type="evidence" value="ECO:0007669"/>
    <property type="project" value="InterPro"/>
</dbReference>
<dbReference type="InterPro" id="IPR039339">
    <property type="entry name" value="Tex14"/>
</dbReference>
<keyword evidence="1" id="KW-0040">ANK repeat</keyword>
<evidence type="ECO:0000256" key="2">
    <source>
        <dbReference type="SAM" id="MobiDB-lite"/>
    </source>
</evidence>
<accession>A0AAD9JXX4</accession>
<name>A0AAD9JXX4_9ANNE</name>
<evidence type="ECO:0000256" key="1">
    <source>
        <dbReference type="PROSITE-ProRule" id="PRU00023"/>
    </source>
</evidence>
<dbReference type="GO" id="GO:0030496">
    <property type="term" value="C:midbody"/>
    <property type="evidence" value="ECO:0007669"/>
    <property type="project" value="TreeGrafter"/>
</dbReference>
<evidence type="ECO:0000313" key="4">
    <source>
        <dbReference type="Proteomes" id="UP001208570"/>
    </source>
</evidence>
<sequence>MAFHQKPSKTPSLSNLNHLGSSLHEAAANGITCDYPNNKGETPLFCACLKEKLNVASLLLKHGADPNARSCTGITAVHAACYTCNSVLLSMLLEAGGDLRLHDDTGKGIMHFINEQVDSVKKAKMLIFIEQVRSSTLAISNGKKETERTHGMLNAKKERKRLSIGNLLKFKSNYRPVSGYQSGLSSGFGKLYVSHPQHSGIIATIPLVKDNSLEHDESGCTYDNGSFMVMESMYWNGLPVTVKRLHQKPRQGGNVNLLINENEHMARLRHPSILLIMAVYQTDNLEGLQLVYERVCLGSLYSYLYNKFNVDKGTPPWHGMHASDIEVEVTQKKRMLEIGNSMKEPFSTILRHGLAVEPMDRGLTLEQFINNLTRVLMDPEIRSVNSNISYPHLKAYNSHSAFSMDKKWKSLKSEDKVDISDTDELNNSSTVTSVNQNGKEGSGNVHHKNYLSIFEQQVTPFGTSPKNKKDKYWENYESTQTTQSVETEPSMQQCGYNQKEISFKTKQNQSQTSTKEAIVEVRNGSEISPGGDAHFEGMGVKFTLDIAKSKYFETVLTKPKLTSTPNAGTSSTNLLTDKKEASMIQEHGSKNSGTVTEKGDGENLTNPFKKEYENLKSRNLTTAYSAVTLRQPYYSVPTNEDKQSEIKTMSAFNSVSSTKGQNYYDLTTKKNTVCGTLLQDRFSQSSRQSSVLNDNLEKTGEQDNASKKTGPIYLYPRRNMHQIFSGARYSCTNLPRMHKSRITPSSLDTTKTCHDLLVSNNVGYHAYKPASHVSSYTTYTYESAVSPTNNMKAAKRPDSRAINTTICNSPERLSPLEKKDEWYAETGGIKKIIASYQNLIKEHVKKQEVLVMKTRQKQEMDLSKRCAEQTQPEAIKSKMHQELSQLVTETIQKQVLTKATCTENMAEVTPKRPIEALPSHDARSSGDATFSQPHHVQNISGVTRSPCLGHLVARIPGSLEQESETDQEVSDIVDNVLLNVYSEVIEKYTHPDCPHKADIVSEIKGLSKLSSANAQQLKHTAEIAIQTDNTDKDTHTDYEDERIETEDIYIDDDFNCNSDNQIHMSLQGNKTSNSTASTNSNNGSSTNILKDTDIFTDIDMNKGLPSPAGGDNQINTMSVNPQMFTQICFSEEEIVG</sequence>
<feature type="compositionally biased region" description="Basic and acidic residues" evidence="2">
    <location>
        <begin position="695"/>
        <end position="706"/>
    </location>
</feature>
<dbReference type="InterPro" id="IPR036770">
    <property type="entry name" value="Ankyrin_rpt-contain_sf"/>
</dbReference>
<dbReference type="Gene3D" id="1.25.40.20">
    <property type="entry name" value="Ankyrin repeat-containing domain"/>
    <property type="match status" value="1"/>
</dbReference>
<feature type="compositionally biased region" description="Low complexity" evidence="2">
    <location>
        <begin position="426"/>
        <end position="435"/>
    </location>
</feature>
<dbReference type="Proteomes" id="UP001208570">
    <property type="component" value="Unassembled WGS sequence"/>
</dbReference>
<dbReference type="PROSITE" id="PS50297">
    <property type="entry name" value="ANK_REP_REGION"/>
    <property type="match status" value="1"/>
</dbReference>
<dbReference type="GO" id="GO:0000776">
    <property type="term" value="C:kinetochore"/>
    <property type="evidence" value="ECO:0007669"/>
    <property type="project" value="TreeGrafter"/>
</dbReference>
<gene>
    <name evidence="3" type="ORF">LSH36_127g04019</name>
</gene>
<dbReference type="GO" id="GO:0045171">
    <property type="term" value="C:intercellular bridge"/>
    <property type="evidence" value="ECO:0007669"/>
    <property type="project" value="TreeGrafter"/>
</dbReference>
<dbReference type="GO" id="GO:0008608">
    <property type="term" value="P:attachment of spindle microtubules to kinetochore"/>
    <property type="evidence" value="ECO:0007669"/>
    <property type="project" value="InterPro"/>
</dbReference>
<dbReference type="GO" id="GO:0043063">
    <property type="term" value="P:intercellular bridge organization"/>
    <property type="evidence" value="ECO:0007669"/>
    <property type="project" value="InterPro"/>
</dbReference>
<dbReference type="PROSITE" id="PS50088">
    <property type="entry name" value="ANK_REPEAT"/>
    <property type="match status" value="2"/>
</dbReference>
<dbReference type="GO" id="GO:0007094">
    <property type="term" value="P:mitotic spindle assembly checkpoint signaling"/>
    <property type="evidence" value="ECO:0007669"/>
    <property type="project" value="InterPro"/>
</dbReference>
<dbReference type="InterPro" id="IPR011009">
    <property type="entry name" value="Kinase-like_dom_sf"/>
</dbReference>